<dbReference type="STRING" id="476157.GCA_001663155_01582"/>
<evidence type="ECO:0000313" key="2">
    <source>
        <dbReference type="Proteomes" id="UP000320547"/>
    </source>
</evidence>
<name>A0A562UWW1_9SPHN</name>
<dbReference type="AlphaFoldDB" id="A0A562UWW1"/>
<comment type="caution">
    <text evidence="1">The sequence shown here is derived from an EMBL/GenBank/DDBJ whole genome shotgun (WGS) entry which is preliminary data.</text>
</comment>
<reference evidence="1 2" key="1">
    <citation type="submission" date="2019-07" db="EMBL/GenBank/DDBJ databases">
        <title>Genomic Encyclopedia of Archaeal and Bacterial Type Strains, Phase II (KMG-II): from individual species to whole genera.</title>
        <authorList>
            <person name="Goeker M."/>
        </authorList>
    </citation>
    <scope>NUCLEOTIDE SEQUENCE [LARGE SCALE GENOMIC DNA]</scope>
    <source>
        <strain evidence="1 2">ATCC BAA-2084</strain>
    </source>
</reference>
<dbReference type="RefSeq" id="WP_067599532.1">
    <property type="nucleotide sequence ID" value="NZ_CP015963.1"/>
</dbReference>
<accession>A0A562UWW1</accession>
<evidence type="ECO:0000313" key="1">
    <source>
        <dbReference type="EMBL" id="TWJ10115.1"/>
    </source>
</evidence>
<gene>
    <name evidence="1" type="ORF">JN10_1774</name>
</gene>
<proteinExistence type="predicted"/>
<organism evidence="1 2">
    <name type="scientific">Altererythrobacter ishigakiensis</name>
    <dbReference type="NCBI Taxonomy" id="476157"/>
    <lineage>
        <taxon>Bacteria</taxon>
        <taxon>Pseudomonadati</taxon>
        <taxon>Pseudomonadota</taxon>
        <taxon>Alphaproteobacteria</taxon>
        <taxon>Sphingomonadales</taxon>
        <taxon>Erythrobacteraceae</taxon>
        <taxon>Altererythrobacter</taxon>
    </lineage>
</organism>
<keyword evidence="2" id="KW-1185">Reference proteome</keyword>
<dbReference type="EMBL" id="VLLK01000001">
    <property type="protein sequence ID" value="TWJ10115.1"/>
    <property type="molecule type" value="Genomic_DNA"/>
</dbReference>
<protein>
    <submittedName>
        <fullName evidence="1">Uncharacterized protein</fullName>
    </submittedName>
</protein>
<sequence length="318" mass="33836">MDNVVTSVTETEQAVGALRRDLAQCDSALAGVAPVLSHLLATNGQALVSEDLVARMRGMLGNLAGSMLSAEAEATAGSKQIDSSRLIGLSNRLAGSSILVSHCYALAMEGQLTADLEERCGIDQVLTPLLQELIASTDDSIAELAMATMSAQARYVQAQRRMSLPIVELPAELFHEAVSQWRSSVSEGDQSELDRAITNLRGKFDEGNSRLGLLTRLIGAMGNGVRAALDLEHAGFALFATALARTSKQPRELAVLSCHERQATRLAIALRAAGLKPEEVRKQFLMIQNDLTLPDGADLVAPETAAAMLAGTYSEPVR</sequence>
<dbReference type="Proteomes" id="UP000320547">
    <property type="component" value="Unassembled WGS sequence"/>
</dbReference>